<accession>A0AAW7K535</accession>
<evidence type="ECO:0000313" key="2">
    <source>
        <dbReference type="EMBL" id="MDN0085816.1"/>
    </source>
</evidence>
<reference evidence="2" key="2">
    <citation type="submission" date="2023-06" db="EMBL/GenBank/DDBJ databases">
        <authorList>
            <person name="Polev D.E."/>
            <person name="Saitova A.T."/>
            <person name="Bogumilchik E.A."/>
            <person name="Kokorina G.I."/>
            <person name="Voskresenskaia E.A."/>
        </authorList>
    </citation>
    <scope>NUCLEOTIDE SEQUENCE</scope>
    <source>
        <strain evidence="2">2145 StPb PI</strain>
    </source>
</reference>
<dbReference type="EMBL" id="JAUEHU010000001">
    <property type="protein sequence ID" value="MDN0085816.1"/>
    <property type="molecule type" value="Genomic_DNA"/>
</dbReference>
<gene>
    <name evidence="1" type="ORF">ERS137967_00392</name>
    <name evidence="2" type="ORF">QVN42_00145</name>
</gene>
<reference evidence="1 3" key="1">
    <citation type="submission" date="2015-03" db="EMBL/GenBank/DDBJ databases">
        <authorList>
            <consortium name="Pathogen Informatics"/>
            <person name="Murphy D."/>
        </authorList>
    </citation>
    <scope>NUCLEOTIDE SEQUENCE [LARGE SCALE GENOMIC DNA]</scope>
    <source>
        <strain evidence="1">Type strain: CIP110231</strain>
        <strain evidence="3">type strain: CIP110231</strain>
    </source>
</reference>
<keyword evidence="3" id="KW-1185">Reference proteome</keyword>
<dbReference type="Proteomes" id="UP000040578">
    <property type="component" value="Unassembled WGS sequence"/>
</dbReference>
<dbReference type="Proteomes" id="UP001167864">
    <property type="component" value="Unassembled WGS sequence"/>
</dbReference>
<dbReference type="PROSITE" id="PS51257">
    <property type="entry name" value="PROKAR_LIPOPROTEIN"/>
    <property type="match status" value="1"/>
</dbReference>
<evidence type="ECO:0000313" key="1">
    <source>
        <dbReference type="EMBL" id="CND95271.1"/>
    </source>
</evidence>
<name>A0AAW7K535_9GAMM</name>
<organism evidence="2 4">
    <name type="scientific">Yersinia nurmii</name>
    <dbReference type="NCBI Taxonomy" id="685706"/>
    <lineage>
        <taxon>Bacteria</taxon>
        <taxon>Pseudomonadati</taxon>
        <taxon>Pseudomonadota</taxon>
        <taxon>Gammaproteobacteria</taxon>
        <taxon>Enterobacterales</taxon>
        <taxon>Yersiniaceae</taxon>
        <taxon>Yersinia</taxon>
    </lineage>
</organism>
<dbReference type="EMBL" id="CPYD01000001">
    <property type="protein sequence ID" value="CND95271.1"/>
    <property type="molecule type" value="Genomic_DNA"/>
</dbReference>
<evidence type="ECO:0000313" key="4">
    <source>
        <dbReference type="Proteomes" id="UP001167864"/>
    </source>
</evidence>
<evidence type="ECO:0008006" key="5">
    <source>
        <dbReference type="Google" id="ProtNLM"/>
    </source>
</evidence>
<evidence type="ECO:0000313" key="3">
    <source>
        <dbReference type="Proteomes" id="UP000040578"/>
    </source>
</evidence>
<dbReference type="AlphaFoldDB" id="A0AAW7K535"/>
<comment type="caution">
    <text evidence="2">The sequence shown here is derived from an EMBL/GenBank/DDBJ whole genome shotgun (WGS) entry which is preliminary data.</text>
</comment>
<sequence>MKGIGALLLSLLLTGCGGTWFPEGHYSESREPKFRVHGDERTGAERMAACHRTKSCRGDEWHKPNPDYVGVSVTY</sequence>
<protein>
    <recommendedName>
        <fullName evidence="5">Lipoprotein</fullName>
    </recommendedName>
</protein>
<dbReference type="RefSeq" id="WP_049596627.1">
    <property type="nucleotide sequence ID" value="NZ_CPYD01000001.1"/>
</dbReference>
<proteinExistence type="predicted"/>